<feature type="compositionally biased region" description="Low complexity" evidence="1">
    <location>
        <begin position="433"/>
        <end position="449"/>
    </location>
</feature>
<gene>
    <name evidence="2" type="primary">ECM30_2</name>
    <name evidence="2" type="ORF">GRS66_009639</name>
</gene>
<dbReference type="Pfam" id="PF12722">
    <property type="entry name" value="Hid1"/>
    <property type="match status" value="2"/>
</dbReference>
<dbReference type="OrthoDB" id="432953at2759"/>
<evidence type="ECO:0000313" key="3">
    <source>
        <dbReference type="Proteomes" id="UP000501346"/>
    </source>
</evidence>
<reference evidence="2 3" key="1">
    <citation type="journal article" date="2019" name="BMC Genomics">
        <title>Chromosome level assembly and comparative genome analysis confirm lager-brewing yeasts originated from a single hybridization.</title>
        <authorList>
            <person name="Salazar A.N."/>
            <person name="Gorter de Vries A.R."/>
            <person name="van den Broek M."/>
            <person name="Brouwers N."/>
            <person name="de la Torre Cortes P."/>
            <person name="Kuijpers N.G.A."/>
            <person name="Daran J.G."/>
            <person name="Abeel T."/>
        </authorList>
    </citation>
    <scope>NUCLEOTIDE SEQUENCE [LARGE SCALE GENOMIC DNA]</scope>
    <source>
        <strain evidence="2 3">CBS 1483</strain>
    </source>
</reference>
<feature type="region of interest" description="Disordered" evidence="1">
    <location>
        <begin position="1186"/>
        <end position="1211"/>
    </location>
</feature>
<evidence type="ECO:0000313" key="2">
    <source>
        <dbReference type="EMBL" id="QID86984.1"/>
    </source>
</evidence>
<feature type="region of interest" description="Disordered" evidence="1">
    <location>
        <begin position="819"/>
        <end position="856"/>
    </location>
</feature>
<dbReference type="GO" id="GO:0000138">
    <property type="term" value="C:Golgi trans cisterna"/>
    <property type="evidence" value="ECO:0007669"/>
    <property type="project" value="TreeGrafter"/>
</dbReference>
<dbReference type="GO" id="GO:0005797">
    <property type="term" value="C:Golgi medial cisterna"/>
    <property type="evidence" value="ECO:0007669"/>
    <property type="project" value="TreeGrafter"/>
</dbReference>
<feature type="region of interest" description="Disordered" evidence="1">
    <location>
        <begin position="1081"/>
        <end position="1103"/>
    </location>
</feature>
<feature type="compositionally biased region" description="Polar residues" evidence="1">
    <location>
        <begin position="1134"/>
        <end position="1156"/>
    </location>
</feature>
<organism evidence="2 3">
    <name type="scientific">Saccharomyces pastorianus</name>
    <name type="common">Lager yeast</name>
    <name type="synonym">Saccharomyces cerevisiae x Saccharomyces eubayanus</name>
    <dbReference type="NCBI Taxonomy" id="27292"/>
    <lineage>
        <taxon>Eukaryota</taxon>
        <taxon>Fungi</taxon>
        <taxon>Dikarya</taxon>
        <taxon>Ascomycota</taxon>
        <taxon>Saccharomycotina</taxon>
        <taxon>Saccharomycetes</taxon>
        <taxon>Saccharomycetales</taxon>
        <taxon>Saccharomycetaceae</taxon>
        <taxon>Saccharomyces</taxon>
    </lineage>
</organism>
<dbReference type="EMBL" id="CP049009">
    <property type="protein sequence ID" value="QID86984.1"/>
    <property type="molecule type" value="Genomic_DNA"/>
</dbReference>
<feature type="region of interest" description="Disordered" evidence="1">
    <location>
        <begin position="1116"/>
        <end position="1170"/>
    </location>
</feature>
<feature type="compositionally biased region" description="Low complexity" evidence="1">
    <location>
        <begin position="820"/>
        <end position="838"/>
    </location>
</feature>
<dbReference type="GO" id="GO:0016020">
    <property type="term" value="C:membrane"/>
    <property type="evidence" value="ECO:0007669"/>
    <property type="project" value="TreeGrafter"/>
</dbReference>
<proteinExistence type="predicted"/>
<dbReference type="PANTHER" id="PTHR21575:SF12">
    <property type="entry name" value="PROTEIN HID1"/>
    <property type="match status" value="1"/>
</dbReference>
<sequence length="1296" mass="146736">MGNTDSKSSSILLNHCIALVRPDDAVAAPVSLSPSPTPSPSLSSTSAADPLSVNLAIFRLDPGPDLDALLSGKPGIPLDVDAVFNEFYLDFISMDVQVFRINSNFKKILHIISSLNPVNFNNLIVFLSLYIVLSADCPAATRSGLHTSRLINAIKTLSILMPIYYDRSRSSTQDQCDVFWATQHEAEADVKPLPLQNTLLGEKLLLAILKLAFQTDFTTATTAHAAQLWEIGILTNSNKYRSLLGTHLQWHTFANRLLLLRLLAALFSSDLYASAAHTGKHDVNMFLVYWCTQLPKDKTIQFTSSLLNCIMRFALNNNKDFHSLKTNFFNSDATANNWQTLYFQFVQSCLHVLNLSLSYKAQNNIVTIFLTQLQREYDLKLILSSFIKIFKYPIDLAIEQESNIFNFTNNRTTNHVDTTRRRAASATSNDGVSSAYSSPPNSSSSANSSKPQKRTQLPNIHPLLIPMTLLTTSLIDCNKSFQNYFADKFANRFIIFAIYYLKYYDFSSSSSFSCSLSATNSNSSTGNGPSSDTIDEHSVAELNENSISQILLPLLNHLLLILTSKKLVLFKMLQTFNLNYYTNSLPNFYKLTNINGDINNLTFRDFTIIQLSNLILENIKFNLQPNPIFYELIYNLLPINDEILTSSLKNDDSHNDLILLSAKKKFTQSPNTTSSHIPSSKLSYNAAMSLLYILSKSSNKVYLTTYATPLFKTKEIPYMISPGFKMDLLSLLLRSITIFVNLYFEDAENLLFAMSRHQSICHQINDSINSISKALNMNPNSNLHVMNLKEMGFNRKVQWKDFYQFDEITDLPQVKLHSFSNQQQQSQQQNQNDSQGHNQNEDQGQDNESPAPYLLFDPSSLNNETLSTSNHSTHPNHDKSYEVIAFIDYRSDSNLNLQHQLKYWPHRPQWPTQLTFTHKCKNFKYENFDEVWSGMVYLQNFSRLIKHVLSKIPEIPRIKSVQYFETLAKLSALKSDILTTIRPQLPLDIQRMTTFQPLSMHINDDLLVWFHIITWANIFTQTSFKYEESPSPELRHFESLLDINIDESDNNNTISRLTTDRLGYIRRSRGQSSVSLERTISAGSGVGAPTTPLNRTKSNGSGTLINHILQNTTQNHFHHLRSSSSSSSIALERTISNSSVTRNRPNNSQHAVSETDNNNSSNNKNINNNNNNGGFSFFKWKWGGNSNNGNNNDSSSGQANANSSTPNTADNLNSYMLDEEISAGVVNNIIESNIWVGTDIRLFRVGDFKKESFSFLEMTSSFFKKFKFTNSDNDNYNNNEIDDNAQLRYTSRGLYR</sequence>
<feature type="compositionally biased region" description="Low complexity" evidence="1">
    <location>
        <begin position="1157"/>
        <end position="1170"/>
    </location>
</feature>
<dbReference type="PANTHER" id="PTHR21575">
    <property type="entry name" value="PROTEIN HID1"/>
    <property type="match status" value="1"/>
</dbReference>
<feature type="compositionally biased region" description="Polar residues" evidence="1">
    <location>
        <begin position="1091"/>
        <end position="1103"/>
    </location>
</feature>
<dbReference type="Proteomes" id="UP000501346">
    <property type="component" value="Chromosome SeXII"/>
</dbReference>
<protein>
    <submittedName>
        <fullName evidence="2">Protein M30</fullName>
    </submittedName>
</protein>
<evidence type="ECO:0000256" key="1">
    <source>
        <dbReference type="SAM" id="MobiDB-lite"/>
    </source>
</evidence>
<feature type="compositionally biased region" description="Low complexity" evidence="1">
    <location>
        <begin position="1186"/>
        <end position="1204"/>
    </location>
</feature>
<dbReference type="InterPro" id="IPR026705">
    <property type="entry name" value="Hid-1/Ecm30"/>
</dbReference>
<feature type="region of interest" description="Disordered" evidence="1">
    <location>
        <begin position="416"/>
        <end position="454"/>
    </location>
</feature>
<name>A0A6C1EEF2_SACPS</name>
<keyword evidence="3" id="KW-1185">Reference proteome</keyword>
<accession>A0A6C1EEF2</accession>